<dbReference type="OrthoDB" id="2032428at2"/>
<organism evidence="13 14">
    <name type="scientific">Liquorilactobacillus capillatus DSM 19910</name>
    <dbReference type="NCBI Taxonomy" id="1423731"/>
    <lineage>
        <taxon>Bacteria</taxon>
        <taxon>Bacillati</taxon>
        <taxon>Bacillota</taxon>
        <taxon>Bacilli</taxon>
        <taxon>Lactobacillales</taxon>
        <taxon>Lactobacillaceae</taxon>
        <taxon>Liquorilactobacillus</taxon>
    </lineage>
</organism>
<dbReference type="SUPFAM" id="SSF69360">
    <property type="entry name" value="Cell wall binding repeat"/>
    <property type="match status" value="3"/>
</dbReference>
<dbReference type="NCBIfam" id="TIGR04035">
    <property type="entry name" value="glucan_65_rpt"/>
    <property type="match status" value="4"/>
</dbReference>
<keyword evidence="14" id="KW-1185">Reference proteome</keyword>
<dbReference type="InterPro" id="IPR017853">
    <property type="entry name" value="GH"/>
</dbReference>
<evidence type="ECO:0000256" key="11">
    <source>
        <dbReference type="SAM" id="MobiDB-lite"/>
    </source>
</evidence>
<feature type="region of interest" description="Disordered" evidence="11">
    <location>
        <begin position="819"/>
        <end position="838"/>
    </location>
</feature>
<dbReference type="GO" id="GO:0047849">
    <property type="term" value="F:dextransucrase activity"/>
    <property type="evidence" value="ECO:0007669"/>
    <property type="project" value="UniProtKB-EC"/>
</dbReference>
<protein>
    <recommendedName>
        <fullName evidence="4">dextransucrase</fullName>
        <ecNumber evidence="4">2.4.1.5</ecNumber>
    </recommendedName>
    <alternativeName>
        <fullName evidence="8">Dextransucrase</fullName>
    </alternativeName>
    <alternativeName>
        <fullName evidence="9">Sucrose 6-glucosyltransferase</fullName>
    </alternativeName>
</protein>
<evidence type="ECO:0000256" key="8">
    <source>
        <dbReference type="ARBA" id="ARBA00029911"/>
    </source>
</evidence>
<comment type="function">
    <text evidence="2">Production of extracellular glucans, that are thought to play a key role in the development of the dental plaque because of their ability to adhere to smooth surfaces and mediate the aggregation of bacterial cells and food debris.</text>
</comment>
<feature type="region of interest" description="Disordered" evidence="11">
    <location>
        <begin position="1"/>
        <end position="157"/>
    </location>
</feature>
<keyword evidence="5" id="KW-0328">Glycosyltransferase</keyword>
<sequence length="1479" mass="165871">MIHADTVLTDKKTNAVHDVTQEKELAPEKEITQSDLKSNGQPATNDQSAKTNTAENNVQAQIAEKDKDHSAPQQPKLDQQKQKLTDQDRLHIQESPQPSSKQTTNPNRGGTQPDSEKQQQPSLSNQNTNQPLQTSPTPATVNEPKTITTSTTTVPDRDKITADSKNIKTINGKKYYVDNNGQIQKNFALDIDGQTLYFAKDTGELTTTPVTYQTGLANLNDSYTENNAVYNTSTESFKTTDGYLTANSWYRPKKILQNGTQWRPATNSDYRPLLMDWWPDKKTQVNYLNFMQHQFGCDKTYTVMDDQAELNFSAQQVQVELEKKIGQMGTTQWLQDLIAEFVKTQPNWNMNSESPTTGDDKDHLQGGALLYGNSPLTSKANSNYRLLNRTPTNQQGHPAYTTDNSLGGYEFLLANDVDNSNPVVQAEQLNWMYYLLNFGSIVKHDAAGNFDSIRVDAVDNVDADLLQIAADYFKDAYKVDQNDQNANQHLSILEDWSDNDAQYVQDHGSNQAAMDNKFRLSLKYALTMPNGDGNHNARSGLEPLISNSLVNRANDQTENEAIPNYSFVRAHDSEVQTVIAEIIKEKIDPNSDGLTFTLDQLKKAFEIYNADQLQTVKQFTQYNIPSTYALLLTNKDTTPRVYYGDMYTDDGQYMAQKSPYYAAIDTLLRARKQFAAGGQSMAVKYVAGTSQTQNAYHGVLTSVRYGKGVLNANDLGNVAARTQGIAVIESNEPNLRLNSADRIVINMGKAHCRQAYRPLLLTTASGLATYQTDEAAPASCLKYTNDEGQLIFDASEIVGQSNPQVSGFLAAWVPLGADPKQDARTESSATPSQDGKTLHSNAALDSQVIYEGFSNFQAFPTNNGEYANVKIAQNAAQFKDWGITYFELPPQYRSSTDKTFLDSIIQNGYAFTDRYDLGFETPTKYGTAAQLVTAIKALHAQDMRVIADWVPDQIYNLPGEEVVTASRVNNFGEQTKGAVINKTLYVAKTVGGGKYQAKYGGAFLKKIAKLYPELFTVKQLSTGVALDSNQRIKQWSAKYFNGSNIQGRGAFYVLKDWSSNKYFKISPNETFLPKQLLNLPANTGFTIDSTGVTYYSMSGYQAKQTFIEDEQSNWYYFDKTGHMCYGFKKINGTFYYFLPNGIELQNAFFKDEQNNLYFFDAQGQAFTDDYLMNDLKQWRYFKQDGTMARGLTKVVFKGKKSTQFFGNDGYQVKGAAIRDQAGHLRYFANDSGDMLTSTFAEIKPNVWIYLDTAGIAVTGKQTINGQELYFDQNGYQLKGQALRDQEGQLHYYDADSGELLTNRFERVAANTWVYLDATGTAVTGKQTINGQELYFDQNGYQLKGQALRDQDGQLHYYDADSGELLTNRFERVAANTWVYLDTTGTAVTGKQTINGQELYFEQNGYQVKGRVVKDQTGNEYYYAADSGELQINYFEHLFSAQSESPNTFKVRQNDIPNVQIQNAIERKDIEKEISEQNIK</sequence>
<dbReference type="Gene3D" id="3.20.20.470">
    <property type="entry name" value="Glucansucrase"/>
    <property type="match status" value="1"/>
</dbReference>
<dbReference type="InterPro" id="IPR027636">
    <property type="entry name" value="Glucan-bd_rpt"/>
</dbReference>
<evidence type="ECO:0000256" key="3">
    <source>
        <dbReference type="ARBA" id="ARBA00009247"/>
    </source>
</evidence>
<evidence type="ECO:0000256" key="2">
    <source>
        <dbReference type="ARBA" id="ARBA00003243"/>
    </source>
</evidence>
<dbReference type="EC" id="2.4.1.5" evidence="4"/>
<comment type="caution">
    <text evidence="13">The sequence shown here is derived from an EMBL/GenBank/DDBJ whole genome shotgun (WGS) entry which is preliminary data.</text>
</comment>
<accession>A0A0R1M1B8</accession>
<dbReference type="Pfam" id="PF19127">
    <property type="entry name" value="Choline_bind_3"/>
    <property type="match status" value="4"/>
</dbReference>
<comment type="catalytic activity">
    <reaction evidence="1">
        <text>[(1-&gt;6)-alpha-D-glucosyl](n) + sucrose = [(1-&gt;6)-alpha-D-glucosyl](n+1) + D-fructose</text>
        <dbReference type="Rhea" id="RHEA:18825"/>
        <dbReference type="Rhea" id="RHEA-COMP:11144"/>
        <dbReference type="Rhea" id="RHEA-COMP:11145"/>
        <dbReference type="ChEBI" id="CHEBI:17992"/>
        <dbReference type="ChEBI" id="CHEBI:18269"/>
        <dbReference type="ChEBI" id="CHEBI:37721"/>
        <dbReference type="EC" id="2.4.1.5"/>
    </reaction>
</comment>
<name>A0A0R1M1B8_9LACO</name>
<evidence type="ECO:0000256" key="7">
    <source>
        <dbReference type="ARBA" id="ARBA00022737"/>
    </source>
</evidence>
<evidence type="ECO:0000256" key="1">
    <source>
        <dbReference type="ARBA" id="ARBA00001152"/>
    </source>
</evidence>
<gene>
    <name evidence="13" type="ORF">FC81_GL001117</name>
</gene>
<feature type="domain" description="Glycoside hydrolase family 70 catalytic" evidence="12">
    <location>
        <begin position="273"/>
        <end position="1088"/>
    </location>
</feature>
<dbReference type="Proteomes" id="UP000051621">
    <property type="component" value="Unassembled WGS sequence"/>
</dbReference>
<dbReference type="Gene3D" id="2.30.30.20">
    <property type="entry name" value="Aspartate carbamoyltransferase regulatory subunit, C-terminal domain"/>
    <property type="match status" value="1"/>
</dbReference>
<dbReference type="PROSITE" id="PS51170">
    <property type="entry name" value="CW"/>
    <property type="match status" value="1"/>
</dbReference>
<dbReference type="InterPro" id="IPR003318">
    <property type="entry name" value="Glyco_hydro70cat"/>
</dbReference>
<evidence type="ECO:0000259" key="12">
    <source>
        <dbReference type="Pfam" id="PF02324"/>
    </source>
</evidence>
<keyword evidence="7" id="KW-0677">Repeat</keyword>
<dbReference type="Gene3D" id="2.30.30.420">
    <property type="entry name" value="glucansucrase"/>
    <property type="match status" value="1"/>
</dbReference>
<dbReference type="Gene3D" id="2.10.270.10">
    <property type="entry name" value="Cholin Binding"/>
    <property type="match status" value="4"/>
</dbReference>
<keyword evidence="13" id="KW-0378">Hydrolase</keyword>
<dbReference type="SUPFAM" id="SSF51445">
    <property type="entry name" value="(Trans)glycosidases"/>
    <property type="match status" value="2"/>
</dbReference>
<dbReference type="PATRIC" id="fig|1423731.3.peg.1148"/>
<proteinExistence type="inferred from homology"/>
<feature type="compositionally biased region" description="Polar residues" evidence="11">
    <location>
        <begin position="94"/>
        <end position="145"/>
    </location>
</feature>
<comment type="similarity">
    <text evidence="3">Belongs to the glycosyl hydrolase 70 family.</text>
</comment>
<evidence type="ECO:0000256" key="9">
    <source>
        <dbReference type="ARBA" id="ARBA00032238"/>
    </source>
</evidence>
<evidence type="ECO:0000256" key="10">
    <source>
        <dbReference type="PROSITE-ProRule" id="PRU00591"/>
    </source>
</evidence>
<dbReference type="Pfam" id="PF01473">
    <property type="entry name" value="Choline_bind_1"/>
    <property type="match status" value="3"/>
</dbReference>
<feature type="compositionally biased region" description="Polar residues" evidence="11">
    <location>
        <begin position="33"/>
        <end position="60"/>
    </location>
</feature>
<evidence type="ECO:0000256" key="5">
    <source>
        <dbReference type="ARBA" id="ARBA00022676"/>
    </source>
</evidence>
<dbReference type="GO" id="GO:0046527">
    <property type="term" value="F:glucosyltransferase activity"/>
    <property type="evidence" value="ECO:0007669"/>
    <property type="project" value="InterPro"/>
</dbReference>
<dbReference type="EMBL" id="AZEF01000021">
    <property type="protein sequence ID" value="KRL01751.1"/>
    <property type="molecule type" value="Genomic_DNA"/>
</dbReference>
<feature type="compositionally biased region" description="Basic and acidic residues" evidence="11">
    <location>
        <begin position="8"/>
        <end position="32"/>
    </location>
</feature>
<evidence type="ECO:0000313" key="14">
    <source>
        <dbReference type="Proteomes" id="UP000051621"/>
    </source>
</evidence>
<reference evidence="13 14" key="1">
    <citation type="journal article" date="2015" name="Genome Announc.">
        <title>Expanding the biotechnology potential of lactobacilli through comparative genomics of 213 strains and associated genera.</title>
        <authorList>
            <person name="Sun Z."/>
            <person name="Harris H.M."/>
            <person name="McCann A."/>
            <person name="Guo C."/>
            <person name="Argimon S."/>
            <person name="Zhang W."/>
            <person name="Yang X."/>
            <person name="Jeffery I.B."/>
            <person name="Cooney J.C."/>
            <person name="Kagawa T.F."/>
            <person name="Liu W."/>
            <person name="Song Y."/>
            <person name="Salvetti E."/>
            <person name="Wrobel A."/>
            <person name="Rasinkangas P."/>
            <person name="Parkhill J."/>
            <person name="Rea M.C."/>
            <person name="O'Sullivan O."/>
            <person name="Ritari J."/>
            <person name="Douillard F.P."/>
            <person name="Paul Ross R."/>
            <person name="Yang R."/>
            <person name="Briner A.E."/>
            <person name="Felis G.E."/>
            <person name="de Vos W.M."/>
            <person name="Barrangou R."/>
            <person name="Klaenhammer T.R."/>
            <person name="Caufield P.W."/>
            <person name="Cui Y."/>
            <person name="Zhang H."/>
            <person name="O'Toole P.W."/>
        </authorList>
    </citation>
    <scope>NUCLEOTIDE SEQUENCE [LARGE SCALE GENOMIC DNA]</scope>
    <source>
        <strain evidence="13 14">DSM 19910</strain>
    </source>
</reference>
<evidence type="ECO:0000313" key="13">
    <source>
        <dbReference type="EMBL" id="KRL01751.1"/>
    </source>
</evidence>
<evidence type="ECO:0000256" key="4">
    <source>
        <dbReference type="ARBA" id="ARBA00012592"/>
    </source>
</evidence>
<dbReference type="GO" id="GO:0016787">
    <property type="term" value="F:hydrolase activity"/>
    <property type="evidence" value="ECO:0007669"/>
    <property type="project" value="UniProtKB-KW"/>
</dbReference>
<feature type="compositionally biased region" description="Polar residues" evidence="11">
    <location>
        <begin position="826"/>
        <end position="838"/>
    </location>
</feature>
<dbReference type="GO" id="GO:0009250">
    <property type="term" value="P:glucan biosynthetic process"/>
    <property type="evidence" value="ECO:0007669"/>
    <property type="project" value="InterPro"/>
</dbReference>
<dbReference type="Pfam" id="PF02324">
    <property type="entry name" value="Glyco_hydro_70"/>
    <property type="match status" value="1"/>
</dbReference>
<evidence type="ECO:0000256" key="6">
    <source>
        <dbReference type="ARBA" id="ARBA00022679"/>
    </source>
</evidence>
<keyword evidence="6" id="KW-0808">Transferase</keyword>
<feature type="repeat" description="Cell wall-binding" evidence="10">
    <location>
        <begin position="1103"/>
        <end position="1123"/>
    </location>
</feature>
<dbReference type="InterPro" id="IPR018337">
    <property type="entry name" value="Cell_wall/Cho-bd_repeat"/>
</dbReference>
<feature type="compositionally biased region" description="Basic and acidic residues" evidence="11">
    <location>
        <begin position="78"/>
        <end position="92"/>
    </location>
</feature>
<dbReference type="STRING" id="1423731.FC81_GL001117"/>